<organism evidence="1 2">
    <name type="scientific">Tenacibaculum singaporense</name>
    <dbReference type="NCBI Taxonomy" id="2358479"/>
    <lineage>
        <taxon>Bacteria</taxon>
        <taxon>Pseudomonadati</taxon>
        <taxon>Bacteroidota</taxon>
        <taxon>Flavobacteriia</taxon>
        <taxon>Flavobacteriales</taxon>
        <taxon>Flavobacteriaceae</taxon>
        <taxon>Tenacibaculum</taxon>
    </lineage>
</organism>
<dbReference type="AlphaFoldDB" id="A0A3Q8RRX7"/>
<dbReference type="EMBL" id="CP032548">
    <property type="protein sequence ID" value="AZJ35984.1"/>
    <property type="molecule type" value="Genomic_DNA"/>
</dbReference>
<dbReference type="RefSeq" id="WP_125067735.1">
    <property type="nucleotide sequence ID" value="NZ_CP032548.1"/>
</dbReference>
<gene>
    <name evidence="1" type="ORF">D6T69_10800</name>
</gene>
<sequence>MKRIYIQFLLLLLVSTFSIDLQAQRLNIPEKSTIGDEFLIAPDGTYSELKPYLSGRCNGCEISDLSFNWSGSFNDAIVNENLIRLARKRALRKWYSNQINNIVKPAIDRKFGRKFSNFEKAKNELLIDSERKNIAILSRPIQRKYSRLRTQGFKTKEKHLKELKLLKLREAEIKSGNINNSSFGYIKVQGVYLKDIKSLSSLKSKWTPLFIDFSKNMAETHINNHMFKSIGRGVEPEVIKLKNQHYNSLNMWDKLSLLQFLVHYEEYKKLSSPPYLVPEHINNMFKKFNNIDKATPKLIESLSIKNRTGGYSVFDIRTYYKLLETNMPPPTSEDEYMAKMEWERLKNQALDKLLNSTSTADFAITNFIEELKITNTKQKEWLYKHKSEANKLVKFANDNRYRGFVNLYAKKFVNNAIEAYMKNIDVVFEQTKVTEVINNIQNPITGNPVELYLIAKHKRNILLYLSSYSTSREIKVGDYYLKPHYDKAKKLVFYTAYRTDSSGRSLFGIEMLIKASGLKDFKENISLYTSGANLFYLQGVPSEGQIALAAGDYWNGLGKMWKDAVHSPEWWAYVITSFGHAITNLPTNSTVSSTKTVTKWKVPLNRMTNKSFQGKVVKNPQGVKVTINIPDSYVPRIVDNGKGIKFVPQGTPLNSDANAIRIMKPTTTGTYPKPKGYVVFHNNFGQPMNPLNGQTLSKGNWHFEF</sequence>
<reference evidence="1 2" key="1">
    <citation type="submission" date="2018-09" db="EMBL/GenBank/DDBJ databases">
        <title>Insights into the microbiota of Asian seabass (Lates calcarifer) with tenacibaculosis symptoms and description of sp. nov. Tenacibaculum singaporense.</title>
        <authorList>
            <person name="Miyake S."/>
            <person name="Soh M."/>
            <person name="Azman M.N."/>
            <person name="Ngoh S.Y."/>
            <person name="Orban L."/>
        </authorList>
    </citation>
    <scope>NUCLEOTIDE SEQUENCE [LARGE SCALE GENOMIC DNA]</scope>
    <source>
        <strain evidence="1 2">DSM 106434</strain>
    </source>
</reference>
<dbReference type="KEGG" id="tsig:D6T69_10800"/>
<proteinExistence type="predicted"/>
<evidence type="ECO:0000313" key="1">
    <source>
        <dbReference type="EMBL" id="AZJ35984.1"/>
    </source>
</evidence>
<dbReference type="Proteomes" id="UP000274593">
    <property type="component" value="Chromosome"/>
</dbReference>
<evidence type="ECO:0000313" key="2">
    <source>
        <dbReference type="Proteomes" id="UP000274593"/>
    </source>
</evidence>
<protein>
    <submittedName>
        <fullName evidence="1">Uncharacterized protein</fullName>
    </submittedName>
</protein>
<keyword evidence="2" id="KW-1185">Reference proteome</keyword>
<name>A0A3Q8RRX7_9FLAO</name>
<accession>A0A3Q8RRX7</accession>